<name>A0AAP0BE13_9ASPA</name>
<evidence type="ECO:0000256" key="1">
    <source>
        <dbReference type="SAM" id="MobiDB-lite"/>
    </source>
</evidence>
<dbReference type="InterPro" id="IPR036426">
    <property type="entry name" value="Bulb-type_lectin_dom_sf"/>
</dbReference>
<dbReference type="GO" id="GO:0051707">
    <property type="term" value="P:response to other organism"/>
    <property type="evidence" value="ECO:0007669"/>
    <property type="project" value="UniProtKB-ARBA"/>
</dbReference>
<dbReference type="PROSITE" id="PS50927">
    <property type="entry name" value="BULB_LECTIN"/>
    <property type="match status" value="1"/>
</dbReference>
<dbReference type="Proteomes" id="UP001418222">
    <property type="component" value="Unassembled WGS sequence"/>
</dbReference>
<sequence>MLLLAPASSIPTGDSMSPGDTLLSGKSLTSGEYSLSMQEDCNLVLRRGNKVTWESDTAGRGTACFLYLQTNGLLIIYPNKGGGGWIWKSQTVPSSAGGGRFVFVLQPDGTAVVFGTPVWSTASTVGKN</sequence>
<dbReference type="AlphaFoldDB" id="A0AAP0BE13"/>
<dbReference type="SMART" id="SM00108">
    <property type="entry name" value="B_lectin"/>
    <property type="match status" value="1"/>
</dbReference>
<feature type="domain" description="Bulb-type lectin" evidence="2">
    <location>
        <begin position="13"/>
        <end position="126"/>
    </location>
</feature>
<evidence type="ECO:0000259" key="2">
    <source>
        <dbReference type="PROSITE" id="PS50927"/>
    </source>
</evidence>
<dbReference type="InterPro" id="IPR001480">
    <property type="entry name" value="Bulb-type_lectin_dom"/>
</dbReference>
<reference evidence="3 4" key="1">
    <citation type="journal article" date="2022" name="Nat. Plants">
        <title>Genomes of leafy and leafless Platanthera orchids illuminate the evolution of mycoheterotrophy.</title>
        <authorList>
            <person name="Li M.H."/>
            <person name="Liu K.W."/>
            <person name="Li Z."/>
            <person name="Lu H.C."/>
            <person name="Ye Q.L."/>
            <person name="Zhang D."/>
            <person name="Wang J.Y."/>
            <person name="Li Y.F."/>
            <person name="Zhong Z.M."/>
            <person name="Liu X."/>
            <person name="Yu X."/>
            <person name="Liu D.K."/>
            <person name="Tu X.D."/>
            <person name="Liu B."/>
            <person name="Hao Y."/>
            <person name="Liao X.Y."/>
            <person name="Jiang Y.T."/>
            <person name="Sun W.H."/>
            <person name="Chen J."/>
            <person name="Chen Y.Q."/>
            <person name="Ai Y."/>
            <person name="Zhai J.W."/>
            <person name="Wu S.S."/>
            <person name="Zhou Z."/>
            <person name="Hsiao Y.Y."/>
            <person name="Wu W.L."/>
            <person name="Chen Y.Y."/>
            <person name="Lin Y.F."/>
            <person name="Hsu J.L."/>
            <person name="Li C.Y."/>
            <person name="Wang Z.W."/>
            <person name="Zhao X."/>
            <person name="Zhong W.Y."/>
            <person name="Ma X.K."/>
            <person name="Ma L."/>
            <person name="Huang J."/>
            <person name="Chen G.Z."/>
            <person name="Huang M.Z."/>
            <person name="Huang L."/>
            <person name="Peng D.H."/>
            <person name="Luo Y.B."/>
            <person name="Zou S.Q."/>
            <person name="Chen S.P."/>
            <person name="Lan S."/>
            <person name="Tsai W.C."/>
            <person name="Van de Peer Y."/>
            <person name="Liu Z.J."/>
        </authorList>
    </citation>
    <scope>NUCLEOTIDE SEQUENCE [LARGE SCALE GENOMIC DNA]</scope>
    <source>
        <strain evidence="3">Lor287</strain>
    </source>
</reference>
<evidence type="ECO:0000313" key="4">
    <source>
        <dbReference type="Proteomes" id="UP001418222"/>
    </source>
</evidence>
<proteinExistence type="predicted"/>
<dbReference type="Gene3D" id="2.90.10.10">
    <property type="entry name" value="Bulb-type lectin domain"/>
    <property type="match status" value="1"/>
</dbReference>
<accession>A0AAP0BE13</accession>
<dbReference type="EMBL" id="JBBWWQ010000011">
    <property type="protein sequence ID" value="KAK8936147.1"/>
    <property type="molecule type" value="Genomic_DNA"/>
</dbReference>
<keyword evidence="4" id="KW-1185">Reference proteome</keyword>
<organism evidence="3 4">
    <name type="scientific">Platanthera zijinensis</name>
    <dbReference type="NCBI Taxonomy" id="2320716"/>
    <lineage>
        <taxon>Eukaryota</taxon>
        <taxon>Viridiplantae</taxon>
        <taxon>Streptophyta</taxon>
        <taxon>Embryophyta</taxon>
        <taxon>Tracheophyta</taxon>
        <taxon>Spermatophyta</taxon>
        <taxon>Magnoliopsida</taxon>
        <taxon>Liliopsida</taxon>
        <taxon>Asparagales</taxon>
        <taxon>Orchidaceae</taxon>
        <taxon>Orchidoideae</taxon>
        <taxon>Orchideae</taxon>
        <taxon>Orchidinae</taxon>
        <taxon>Platanthera</taxon>
    </lineage>
</organism>
<feature type="region of interest" description="Disordered" evidence="1">
    <location>
        <begin position="1"/>
        <end position="20"/>
    </location>
</feature>
<dbReference type="SUPFAM" id="SSF51110">
    <property type="entry name" value="alpha-D-mannose-specific plant lectins"/>
    <property type="match status" value="1"/>
</dbReference>
<evidence type="ECO:0000313" key="3">
    <source>
        <dbReference type="EMBL" id="KAK8936147.1"/>
    </source>
</evidence>
<gene>
    <name evidence="3" type="ORF">KSP39_PZI013477</name>
</gene>
<comment type="caution">
    <text evidence="3">The sequence shown here is derived from an EMBL/GenBank/DDBJ whole genome shotgun (WGS) entry which is preliminary data.</text>
</comment>
<protein>
    <recommendedName>
        <fullName evidence="2">Bulb-type lectin domain-containing protein</fullName>
    </recommendedName>
</protein>